<protein>
    <submittedName>
        <fullName evidence="4">Lysyl endopeptidase</fullName>
        <ecNumber evidence="4">3.4.21.50</ecNumber>
    </submittedName>
</protein>
<dbReference type="PANTHER" id="PTHR36234:SF5">
    <property type="entry name" value="LYSYL ENDOPEPTIDASE"/>
    <property type="match status" value="1"/>
</dbReference>
<name>F4MN34_9BACT</name>
<feature type="domain" description="Secretion system C-terminal sorting" evidence="3">
    <location>
        <begin position="694"/>
        <end position="769"/>
    </location>
</feature>
<organism evidence="4">
    <name type="scientific">uncultured Flavobacteriia bacterium</name>
    <dbReference type="NCBI Taxonomy" id="212695"/>
    <lineage>
        <taxon>Bacteria</taxon>
        <taxon>Pseudomonadati</taxon>
        <taxon>Bacteroidota</taxon>
        <taxon>Flavobacteriia</taxon>
        <taxon>environmental samples</taxon>
    </lineage>
</organism>
<dbReference type="SUPFAM" id="SSF50494">
    <property type="entry name" value="Trypsin-like serine proteases"/>
    <property type="match status" value="1"/>
</dbReference>
<dbReference type="EMBL" id="FQ032827">
    <property type="protein sequence ID" value="CBL87547.1"/>
    <property type="molecule type" value="Genomic_DNA"/>
</dbReference>
<evidence type="ECO:0000313" key="4">
    <source>
        <dbReference type="EMBL" id="CBL87547.1"/>
    </source>
</evidence>
<keyword evidence="4" id="KW-0378">Hydrolase</keyword>
<reference evidence="4" key="2">
    <citation type="journal article" date="2012" name="Environ. Microbiol.">
        <title>Genomic content of uncultured Bacteroidetes from contrasting oceanic provinces in the North Atlantic Ocean.</title>
        <authorList>
            <person name="Gomez-Pereira P.R."/>
            <person name="Schuler M."/>
            <person name="Fuchs B.M."/>
            <person name="Bennke C."/>
            <person name="Teeling H."/>
            <person name="Waldmann J."/>
            <person name="Richter M."/>
            <person name="Barbe V."/>
            <person name="Bataille E."/>
            <person name="Glockner F.O."/>
            <person name="Amann R."/>
        </authorList>
    </citation>
    <scope>NUCLEOTIDE SEQUENCE</scope>
</reference>
<dbReference type="NCBIfam" id="TIGR04183">
    <property type="entry name" value="Por_Secre_tail"/>
    <property type="match status" value="1"/>
</dbReference>
<keyword evidence="2" id="KW-0732">Signal</keyword>
<feature type="region of interest" description="Disordered" evidence="1">
    <location>
        <begin position="539"/>
        <end position="563"/>
    </location>
</feature>
<dbReference type="AlphaFoldDB" id="F4MN34"/>
<reference evidence="4" key="1">
    <citation type="submission" date="2010-05" db="EMBL/GenBank/DDBJ databases">
        <authorList>
            <person name="Genoscope - CEA"/>
        </authorList>
    </citation>
    <scope>NUCLEOTIDE SEQUENCE</scope>
</reference>
<dbReference type="InterPro" id="IPR009003">
    <property type="entry name" value="Peptidase_S1_PA"/>
</dbReference>
<dbReference type="Gene3D" id="2.40.10.10">
    <property type="entry name" value="Trypsin-like serine proteases"/>
    <property type="match status" value="2"/>
</dbReference>
<sequence length="770" mass="83378">MKNFYLTLTLAFAFFSNQSFCQVFNLGGPISFKLKNELKEDYDVHIMPSFDLSAQLAEDEINHANKVGPFRFGYEHIVNLSLDNSGIWDELSNGDKIWRIKLISSAALSINLIFNDFFIPEGAHLHLYNSDRTMVLGAYNHLNNNSNNVLGTDLVKGDEIVVEYFQPKEASEIARLLIGTVVHGYRDINGWYPTKVNESGACNMDVICPDGNPWSNEIRSVARILAGGGLCTGTLVNNTLEDGTPYFLTANHCGPNSMGSAVFRFNYDSPICGSQTVANSQSSAGNSINGSSVRASKADSDFGLIELNSTPPASYNLFYSGWDNSGNTPQTAVSIHHPSGDVKKISFDDDPLQSASGLSNVNNSEWRIEAWERLTTTEGGSSGGGLWNENFHLVGQLHGGQASCGNSVNDYYGKFSLSWDGNGSSAASQRLQNWLDPQNSGVTSLDGYDPNQPTLAYDASVTAVSEPSGTYCSSYINPSITIKNNGSNTLTSATINFDIDGGASSSYNWTGSLSTGSSATISLSPMNVSSAGNHTFNVSIASPNGQTDGNTNNDQGSSSFSSYPGTAETILELTLDCWGSEVSWEIVDQANSTVLFSAPEGTYSDNAPSGYTIAETICLTDGCYDFNIEDGYGDGMAGAQYNSCDVDGNYTITDQWGSQTYVQMADADYGNGTSHTFCINNTFTDEFEEIQFAIYPNPADQIVNIRMIDNSIQKHIDIKLFDLCGRKVAEHKNILLNNLYSIDVSNFSKGVYSLSIAFGQHTITEKILVN</sequence>
<dbReference type="Pfam" id="PF13365">
    <property type="entry name" value="Trypsin_2"/>
    <property type="match status" value="1"/>
</dbReference>
<dbReference type="EC" id="3.4.21.50" evidence="4"/>
<evidence type="ECO:0000256" key="1">
    <source>
        <dbReference type="SAM" id="MobiDB-lite"/>
    </source>
</evidence>
<dbReference type="Pfam" id="PF18962">
    <property type="entry name" value="Por_Secre_tail"/>
    <property type="match status" value="1"/>
</dbReference>
<evidence type="ECO:0000259" key="3">
    <source>
        <dbReference type="Pfam" id="PF18962"/>
    </source>
</evidence>
<accession>F4MN34</accession>
<dbReference type="Gene3D" id="2.60.40.10">
    <property type="entry name" value="Immunoglobulins"/>
    <property type="match status" value="1"/>
</dbReference>
<evidence type="ECO:0000256" key="2">
    <source>
        <dbReference type="SAM" id="SignalP"/>
    </source>
</evidence>
<gene>
    <name evidence="4" type="ORF">S18_906_0005</name>
</gene>
<dbReference type="GO" id="GO:0016787">
    <property type="term" value="F:hydrolase activity"/>
    <property type="evidence" value="ECO:0007669"/>
    <property type="project" value="UniProtKB-KW"/>
</dbReference>
<dbReference type="InterPro" id="IPR026444">
    <property type="entry name" value="Secre_tail"/>
</dbReference>
<dbReference type="InterPro" id="IPR043504">
    <property type="entry name" value="Peptidase_S1_PA_chymotrypsin"/>
</dbReference>
<dbReference type="InterPro" id="IPR013783">
    <property type="entry name" value="Ig-like_fold"/>
</dbReference>
<feature type="chain" id="PRO_5003311317" evidence="2">
    <location>
        <begin position="22"/>
        <end position="770"/>
    </location>
</feature>
<feature type="signal peptide" evidence="2">
    <location>
        <begin position="1"/>
        <end position="21"/>
    </location>
</feature>
<proteinExistence type="predicted"/>
<dbReference type="PANTHER" id="PTHR36234">
    <property type="entry name" value="LYSYL ENDOPEPTIDASE"/>
    <property type="match status" value="1"/>
</dbReference>